<reference evidence="1" key="1">
    <citation type="journal article" date="2019" name="Sci. Rep.">
        <title>Draft genome of Tanacetum cinerariifolium, the natural source of mosquito coil.</title>
        <authorList>
            <person name="Yamashiro T."/>
            <person name="Shiraishi A."/>
            <person name="Satake H."/>
            <person name="Nakayama K."/>
        </authorList>
    </citation>
    <scope>NUCLEOTIDE SEQUENCE</scope>
</reference>
<proteinExistence type="predicted"/>
<sequence length="61" mass="6554">SMPPKAMSQAAIERLITQRVNAALEAERASQANAGGKEAMQMEQEAKIGNPQFANVLSRVL</sequence>
<protein>
    <submittedName>
        <fullName evidence="1">Uncharacterized protein</fullName>
    </submittedName>
</protein>
<comment type="caution">
    <text evidence="1">The sequence shown here is derived from an EMBL/GenBank/DDBJ whole genome shotgun (WGS) entry which is preliminary data.</text>
</comment>
<dbReference type="AlphaFoldDB" id="A0A699S5U8"/>
<accession>A0A699S5U8</accession>
<evidence type="ECO:0000313" key="1">
    <source>
        <dbReference type="EMBL" id="GFC92811.1"/>
    </source>
</evidence>
<organism evidence="1">
    <name type="scientific">Tanacetum cinerariifolium</name>
    <name type="common">Dalmatian daisy</name>
    <name type="synonym">Chrysanthemum cinerariifolium</name>
    <dbReference type="NCBI Taxonomy" id="118510"/>
    <lineage>
        <taxon>Eukaryota</taxon>
        <taxon>Viridiplantae</taxon>
        <taxon>Streptophyta</taxon>
        <taxon>Embryophyta</taxon>
        <taxon>Tracheophyta</taxon>
        <taxon>Spermatophyta</taxon>
        <taxon>Magnoliopsida</taxon>
        <taxon>eudicotyledons</taxon>
        <taxon>Gunneridae</taxon>
        <taxon>Pentapetalae</taxon>
        <taxon>asterids</taxon>
        <taxon>campanulids</taxon>
        <taxon>Asterales</taxon>
        <taxon>Asteraceae</taxon>
        <taxon>Asteroideae</taxon>
        <taxon>Anthemideae</taxon>
        <taxon>Anthemidinae</taxon>
        <taxon>Tanacetum</taxon>
    </lineage>
</organism>
<feature type="non-terminal residue" evidence="1">
    <location>
        <position position="1"/>
    </location>
</feature>
<gene>
    <name evidence="1" type="ORF">Tci_864781</name>
</gene>
<name>A0A699S5U8_TANCI</name>
<dbReference type="EMBL" id="BKCJ011139590">
    <property type="protein sequence ID" value="GFC92811.1"/>
    <property type="molecule type" value="Genomic_DNA"/>
</dbReference>